<dbReference type="RefSeq" id="WP_250918891.1">
    <property type="nucleotide sequence ID" value="NZ_JAMQAW010000008.1"/>
</dbReference>
<gene>
    <name evidence="4" type="ORF">NBG84_09550</name>
</gene>
<keyword evidence="5" id="KW-1185">Reference proteome</keyword>
<keyword evidence="3" id="KW-0732">Signal</keyword>
<accession>A0ABT0UMB2</accession>
<evidence type="ECO:0000256" key="3">
    <source>
        <dbReference type="SAM" id="SignalP"/>
    </source>
</evidence>
<comment type="caution">
    <text evidence="4">The sequence shown here is derived from an EMBL/GenBank/DDBJ whole genome shotgun (WGS) entry which is preliminary data.</text>
</comment>
<name>A0ABT0UMB2_9ACTN</name>
<evidence type="ECO:0000313" key="4">
    <source>
        <dbReference type="EMBL" id="MCM2388538.1"/>
    </source>
</evidence>
<organism evidence="4 5">
    <name type="scientific">Streptomyces albipurpureus</name>
    <dbReference type="NCBI Taxonomy" id="2897419"/>
    <lineage>
        <taxon>Bacteria</taxon>
        <taxon>Bacillati</taxon>
        <taxon>Actinomycetota</taxon>
        <taxon>Actinomycetes</taxon>
        <taxon>Kitasatosporales</taxon>
        <taxon>Streptomycetaceae</taxon>
        <taxon>Streptomyces</taxon>
    </lineage>
</organism>
<dbReference type="Proteomes" id="UP001431429">
    <property type="component" value="Unassembled WGS sequence"/>
</dbReference>
<feature type="transmembrane region" description="Helical" evidence="2">
    <location>
        <begin position="151"/>
        <end position="169"/>
    </location>
</feature>
<evidence type="ECO:0000256" key="2">
    <source>
        <dbReference type="SAM" id="Phobius"/>
    </source>
</evidence>
<proteinExistence type="predicted"/>
<evidence type="ECO:0008006" key="6">
    <source>
        <dbReference type="Google" id="ProtNLM"/>
    </source>
</evidence>
<keyword evidence="2" id="KW-1133">Transmembrane helix</keyword>
<protein>
    <recommendedName>
        <fullName evidence="6">Sortase</fullName>
    </recommendedName>
</protein>
<keyword evidence="2" id="KW-0472">Membrane</keyword>
<feature type="signal peptide" evidence="3">
    <location>
        <begin position="1"/>
        <end position="27"/>
    </location>
</feature>
<evidence type="ECO:0000313" key="5">
    <source>
        <dbReference type="Proteomes" id="UP001431429"/>
    </source>
</evidence>
<feature type="region of interest" description="Disordered" evidence="1">
    <location>
        <begin position="112"/>
        <end position="143"/>
    </location>
</feature>
<feature type="chain" id="PRO_5046152829" description="Sortase" evidence="3">
    <location>
        <begin position="28"/>
        <end position="176"/>
    </location>
</feature>
<evidence type="ECO:0000256" key="1">
    <source>
        <dbReference type="SAM" id="MobiDB-lite"/>
    </source>
</evidence>
<reference evidence="4" key="1">
    <citation type="submission" date="2022-06" db="EMBL/GenBank/DDBJ databases">
        <title>Genome public.</title>
        <authorList>
            <person name="Sun Q."/>
        </authorList>
    </citation>
    <scope>NUCLEOTIDE SEQUENCE</scope>
    <source>
        <strain evidence="4">CWNU-1</strain>
    </source>
</reference>
<sequence>MRTTARLLTSASLAAAVICVGGPIAHAGDYESLEVFPATAEPGATVTVNTTACGRNGHAVGDARSLGAGEFHLSPGTHKEAVVGQFRIPERTGSGTYGISVRCKNGKRATGDVTVQHRGDDQSSGQHHTQQPSGHVRTGIGGSVGPDTAQIAAGAAVLTAAAVCGALFLRRRASGT</sequence>
<dbReference type="EMBL" id="JAMQAW010000008">
    <property type="protein sequence ID" value="MCM2388538.1"/>
    <property type="molecule type" value="Genomic_DNA"/>
</dbReference>
<feature type="compositionally biased region" description="Polar residues" evidence="1">
    <location>
        <begin position="122"/>
        <end position="133"/>
    </location>
</feature>
<keyword evidence="2" id="KW-0812">Transmembrane</keyword>